<dbReference type="InterPro" id="IPR003923">
    <property type="entry name" value="TAF10"/>
</dbReference>
<dbReference type="CDD" id="cd07982">
    <property type="entry name" value="HFD_TAF10"/>
    <property type="match status" value="1"/>
</dbReference>
<organism evidence="6 7">
    <name type="scientific">Tetradesmus obliquus</name>
    <name type="common">Green alga</name>
    <name type="synonym">Acutodesmus obliquus</name>
    <dbReference type="NCBI Taxonomy" id="3088"/>
    <lineage>
        <taxon>Eukaryota</taxon>
        <taxon>Viridiplantae</taxon>
        <taxon>Chlorophyta</taxon>
        <taxon>core chlorophytes</taxon>
        <taxon>Chlorophyceae</taxon>
        <taxon>CS clade</taxon>
        <taxon>Sphaeropleales</taxon>
        <taxon>Scenedesmaceae</taxon>
        <taxon>Tetradesmus</taxon>
    </lineage>
</organism>
<accession>A0ABY8UF65</accession>
<keyword evidence="3" id="KW-0804">Transcription</keyword>
<keyword evidence="2" id="KW-0805">Transcription regulation</keyword>
<evidence type="ECO:0000256" key="3">
    <source>
        <dbReference type="ARBA" id="ARBA00023163"/>
    </source>
</evidence>
<dbReference type="EMBL" id="CP126218">
    <property type="protein sequence ID" value="WIA20141.1"/>
    <property type="molecule type" value="Genomic_DNA"/>
</dbReference>
<comment type="similarity">
    <text evidence="5">Belongs to the TAF10 family.</text>
</comment>
<keyword evidence="4" id="KW-0539">Nucleus</keyword>
<evidence type="ECO:0000256" key="4">
    <source>
        <dbReference type="ARBA" id="ARBA00023242"/>
    </source>
</evidence>
<dbReference type="Proteomes" id="UP001244341">
    <property type="component" value="Chromosome 11b"/>
</dbReference>
<protein>
    <recommendedName>
        <fullName evidence="8">Transcription initiation factor TFIID subunit 10</fullName>
    </recommendedName>
</protein>
<evidence type="ECO:0000256" key="2">
    <source>
        <dbReference type="ARBA" id="ARBA00023015"/>
    </source>
</evidence>
<name>A0ABY8UF65_TETOB</name>
<evidence type="ECO:0008006" key="8">
    <source>
        <dbReference type="Google" id="ProtNLM"/>
    </source>
</evidence>
<evidence type="ECO:0000313" key="7">
    <source>
        <dbReference type="Proteomes" id="UP001244341"/>
    </source>
</evidence>
<proteinExistence type="inferred from homology"/>
<dbReference type="PANTHER" id="PTHR21242:SF0">
    <property type="entry name" value="TRANSCRIPTION INITIATION FACTOR TFIID SUBUNIT 10"/>
    <property type="match status" value="1"/>
</dbReference>
<dbReference type="PRINTS" id="PR01443">
    <property type="entry name" value="TFIID30KDSUB"/>
</dbReference>
<evidence type="ECO:0000256" key="5">
    <source>
        <dbReference type="ARBA" id="ARBA00025730"/>
    </source>
</evidence>
<sequence length="127" mass="14047">MEGAPQGKSLPPRTVEVMARLEQHIPTVPDELVLHLLRRSGDEANDKELVRLIGLAGERFLSTILTDAMQIMRRKQSVGLKERRQLGYAGGTGKKDSSKALLLAEDVAEALREFGITVRAAPYFVNH</sequence>
<dbReference type="PANTHER" id="PTHR21242">
    <property type="entry name" value="TRANSCRIPTION INITIATION FACTOR TFIID SUBUNIT 10"/>
    <property type="match status" value="1"/>
</dbReference>
<gene>
    <name evidence="6" type="ORF">OEZ85_005991</name>
</gene>
<reference evidence="6 7" key="1">
    <citation type="submission" date="2023-05" db="EMBL/GenBank/DDBJ databases">
        <title>A 100% complete, gapless, phased diploid assembly of the Scenedesmus obliquus UTEX 3031 genome.</title>
        <authorList>
            <person name="Biondi T.C."/>
            <person name="Hanschen E.R."/>
            <person name="Kwon T."/>
            <person name="Eng W."/>
            <person name="Kruse C.P.S."/>
            <person name="Koehler S.I."/>
            <person name="Kunde Y."/>
            <person name="Gleasner C.D."/>
            <person name="You Mak K.T."/>
            <person name="Polle J."/>
            <person name="Hovde B.T."/>
            <person name="Starkenburg S.R."/>
        </authorList>
    </citation>
    <scope>NUCLEOTIDE SEQUENCE [LARGE SCALE GENOMIC DNA]</scope>
    <source>
        <strain evidence="6 7">DOE0152z</strain>
    </source>
</reference>
<keyword evidence="7" id="KW-1185">Reference proteome</keyword>
<evidence type="ECO:0000313" key="6">
    <source>
        <dbReference type="EMBL" id="WIA20141.1"/>
    </source>
</evidence>
<dbReference type="Pfam" id="PF03540">
    <property type="entry name" value="TAF10"/>
    <property type="match status" value="1"/>
</dbReference>
<comment type="subcellular location">
    <subcellularLocation>
        <location evidence="1">Nucleus</location>
    </subcellularLocation>
</comment>
<evidence type="ECO:0000256" key="1">
    <source>
        <dbReference type="ARBA" id="ARBA00004123"/>
    </source>
</evidence>